<evidence type="ECO:0000313" key="2">
    <source>
        <dbReference type="Proteomes" id="UP000177610"/>
    </source>
</evidence>
<dbReference type="EMBL" id="MFEH01000001">
    <property type="protein sequence ID" value="OGE74150.1"/>
    <property type="molecule type" value="Genomic_DNA"/>
</dbReference>
<dbReference type="Proteomes" id="UP000177610">
    <property type="component" value="Unassembled WGS sequence"/>
</dbReference>
<evidence type="ECO:0000313" key="1">
    <source>
        <dbReference type="EMBL" id="OGE74150.1"/>
    </source>
</evidence>
<reference evidence="1 2" key="1">
    <citation type="journal article" date="2016" name="Nat. Commun.">
        <title>Thousands of microbial genomes shed light on interconnected biogeochemical processes in an aquifer system.</title>
        <authorList>
            <person name="Anantharaman K."/>
            <person name="Brown C.T."/>
            <person name="Hug L.A."/>
            <person name="Sharon I."/>
            <person name="Castelle C.J."/>
            <person name="Probst A.J."/>
            <person name="Thomas B.C."/>
            <person name="Singh A."/>
            <person name="Wilkins M.J."/>
            <person name="Karaoz U."/>
            <person name="Brodie E.L."/>
            <person name="Williams K.H."/>
            <person name="Hubbard S.S."/>
            <person name="Banfield J.F."/>
        </authorList>
    </citation>
    <scope>NUCLEOTIDE SEQUENCE [LARGE SCALE GENOMIC DNA]</scope>
</reference>
<organism evidence="1 2">
    <name type="scientific">Candidatus Doudnabacteria bacterium RIFCSPHIGHO2_01_FULL_41_86</name>
    <dbReference type="NCBI Taxonomy" id="1817821"/>
    <lineage>
        <taxon>Bacteria</taxon>
        <taxon>Candidatus Doudnaibacteriota</taxon>
    </lineage>
</organism>
<dbReference type="AlphaFoldDB" id="A0A1F5N9N1"/>
<sequence>MPPANDNNKNEFAKHVALFLAELIRSRRIDLQRAADIAQKVVQNINLIDSESQFLEFVKELHRDFDELHALVDIVHMHVHMSARKDLENKVSMYVASIMPSDMGLAVKILEEAIVDGVTEEALCQKFPGFKEYVEINPKLWNKNHA</sequence>
<accession>A0A1F5N9N1</accession>
<gene>
    <name evidence="1" type="ORF">A2717_01205</name>
</gene>
<comment type="caution">
    <text evidence="1">The sequence shown here is derived from an EMBL/GenBank/DDBJ whole genome shotgun (WGS) entry which is preliminary data.</text>
</comment>
<name>A0A1F5N9N1_9BACT</name>
<proteinExistence type="predicted"/>
<protein>
    <submittedName>
        <fullName evidence="1">Uncharacterized protein</fullName>
    </submittedName>
</protein>